<dbReference type="InterPro" id="IPR056924">
    <property type="entry name" value="SH3_Tf2-1"/>
</dbReference>
<evidence type="ECO:0000256" key="3">
    <source>
        <dbReference type="ARBA" id="ARBA00022750"/>
    </source>
</evidence>
<dbReference type="PROSITE" id="PS50994">
    <property type="entry name" value="INTEGRASE"/>
    <property type="match status" value="1"/>
</dbReference>
<dbReference type="EMBL" id="BQNB010017295">
    <property type="protein sequence ID" value="GJT61524.1"/>
    <property type="molecule type" value="Genomic_DNA"/>
</dbReference>
<feature type="domain" description="Integrase catalytic" evidence="11">
    <location>
        <begin position="477"/>
        <end position="590"/>
    </location>
</feature>
<sequence length="808" mass="92964">MSATRQGKGSAEIDQIVARRVTDAIEAIAIYETKNPHDSQSDESATLQETRVGHMTRDCKTSVAAPMWQLQRPPSLAMNVEGWDILGMNARLLGHLFNIDLMPVELGSFDVIINMDWLANHHAVIVCDEKVVRIPFGDEVLIVQEDLPGLPPTRQVEFQIDLVPSTAPVARAPYRLAPLELQELSTQLQELSDKGFIRPSSSPWGAPVLFVKKKDGSFRMGLSQLRVREEMVQRQLLETVTVQFARARAHSSDSEGIHVDPSKIESIKDWASPKTPTEIRQFLEVALLNVEIRAVLMQRKKKFIALRVPLHLRFMRDYTTTHDIELGAVKELNMRQRRWLELLTDYDCKICYHRGKANVESDALSRKERVEAKKEENYGTEYLCGMIKKLEPHADGMLCLNGRSWIPCHGKLRELIMHESHKSKHSVQPRSDKMYQDLKKLYWWLNMKAEISTYISKCLTGAKVKAECQKPFGPLVQLVIPVWKWKNITMDFVTKLPKTSTGQDTIWVIVDRLTKSAHFLAMKETDSMEKLMRQYLKEVVSRHGVSVLIISDRDSRFISHFWKSLNEALGTQLDMSTAYHPQTDEDMLRASVIDFGKGWDRHLPLMEFAYNNSYDTSIKAAPFEALYGQKCRSPICWAEAGDAQLTDRHKSYADRRRKPLEFEVGDKVLLKVSPWKGVIRFGKWGKLNPHYIGPFKILDRVVTLAYRLELLEQLCRVHSTFHVSNLKKCVVDEPLAIPLDEIQINDKLNFIEELVEIMDREVKQLKQSCITIVKVCWNSRRGPEFTWECEDQMKKKYPHLFVSPPFTS</sequence>
<evidence type="ECO:0000259" key="11">
    <source>
        <dbReference type="PROSITE" id="PS50994"/>
    </source>
</evidence>
<reference evidence="12" key="2">
    <citation type="submission" date="2022-01" db="EMBL/GenBank/DDBJ databases">
        <authorList>
            <person name="Yamashiro T."/>
            <person name="Shiraishi A."/>
            <person name="Satake H."/>
            <person name="Nakayama K."/>
        </authorList>
    </citation>
    <scope>NUCLEOTIDE SEQUENCE</scope>
</reference>
<evidence type="ECO:0000256" key="7">
    <source>
        <dbReference type="ARBA" id="ARBA00022918"/>
    </source>
</evidence>
<protein>
    <submittedName>
        <fullName evidence="12">Reverse transcriptase domain-containing protein</fullName>
    </submittedName>
</protein>
<gene>
    <name evidence="12" type="ORF">Tco_1005057</name>
</gene>
<dbReference type="Pfam" id="PF08284">
    <property type="entry name" value="RVP_2"/>
    <property type="match status" value="1"/>
</dbReference>
<proteinExistence type="predicted"/>
<evidence type="ECO:0000256" key="10">
    <source>
        <dbReference type="ARBA" id="ARBA00023172"/>
    </source>
</evidence>
<keyword evidence="8" id="KW-0239">DNA-directed DNA polymerase</keyword>
<dbReference type="InterPro" id="IPR043502">
    <property type="entry name" value="DNA/RNA_pol_sf"/>
</dbReference>
<name>A0ABQ5FEM8_9ASTR</name>
<dbReference type="InterPro" id="IPR001584">
    <property type="entry name" value="Integrase_cat-core"/>
</dbReference>
<dbReference type="SUPFAM" id="SSF56672">
    <property type="entry name" value="DNA/RNA polymerases"/>
    <property type="match status" value="1"/>
</dbReference>
<dbReference type="InterPro" id="IPR012337">
    <property type="entry name" value="RNaseH-like_sf"/>
</dbReference>
<keyword evidence="3" id="KW-0064">Aspartyl protease</keyword>
<evidence type="ECO:0000256" key="8">
    <source>
        <dbReference type="ARBA" id="ARBA00022932"/>
    </source>
</evidence>
<dbReference type="GO" id="GO:0003964">
    <property type="term" value="F:RNA-directed DNA polymerase activity"/>
    <property type="evidence" value="ECO:0007669"/>
    <property type="project" value="UniProtKB-KW"/>
</dbReference>
<evidence type="ECO:0000256" key="5">
    <source>
        <dbReference type="ARBA" id="ARBA00022842"/>
    </source>
</evidence>
<dbReference type="Proteomes" id="UP001151760">
    <property type="component" value="Unassembled WGS sequence"/>
</dbReference>
<evidence type="ECO:0000256" key="2">
    <source>
        <dbReference type="ARBA" id="ARBA00022723"/>
    </source>
</evidence>
<keyword evidence="6" id="KW-0229">DNA integration</keyword>
<keyword evidence="2" id="KW-0479">Metal-binding</keyword>
<dbReference type="Gene3D" id="1.10.340.70">
    <property type="match status" value="1"/>
</dbReference>
<dbReference type="Gene3D" id="3.30.420.10">
    <property type="entry name" value="Ribonuclease H-like superfamily/Ribonuclease H"/>
    <property type="match status" value="1"/>
</dbReference>
<dbReference type="PANTHER" id="PTHR37984">
    <property type="entry name" value="PROTEIN CBG26694"/>
    <property type="match status" value="1"/>
</dbReference>
<keyword evidence="4" id="KW-0378">Hydrolase</keyword>
<keyword evidence="7 12" id="KW-0695">RNA-directed DNA polymerase</keyword>
<comment type="caution">
    <text evidence="12">The sequence shown here is derived from an EMBL/GenBank/DDBJ whole genome shotgun (WGS) entry which is preliminary data.</text>
</comment>
<evidence type="ECO:0000313" key="13">
    <source>
        <dbReference type="Proteomes" id="UP001151760"/>
    </source>
</evidence>
<dbReference type="InterPro" id="IPR050951">
    <property type="entry name" value="Retrovirus_Pol_polyprotein"/>
</dbReference>
<evidence type="ECO:0000313" key="12">
    <source>
        <dbReference type="EMBL" id="GJT61524.1"/>
    </source>
</evidence>
<dbReference type="Gene3D" id="3.10.10.10">
    <property type="entry name" value="HIV Type 1 Reverse Transcriptase, subunit A, domain 1"/>
    <property type="match status" value="1"/>
</dbReference>
<keyword evidence="8" id="KW-0548">Nucleotidyltransferase</keyword>
<keyword evidence="5" id="KW-0460">Magnesium</keyword>
<dbReference type="PANTHER" id="PTHR37984:SF5">
    <property type="entry name" value="PROTEIN NYNRIN-LIKE"/>
    <property type="match status" value="1"/>
</dbReference>
<dbReference type="Pfam" id="PF24626">
    <property type="entry name" value="SH3_Tf2-1"/>
    <property type="match status" value="1"/>
</dbReference>
<keyword evidence="10" id="KW-0233">DNA recombination</keyword>
<keyword evidence="9" id="KW-0238">DNA-binding</keyword>
<dbReference type="InterPro" id="IPR036397">
    <property type="entry name" value="RNaseH_sf"/>
</dbReference>
<evidence type="ECO:0000256" key="4">
    <source>
        <dbReference type="ARBA" id="ARBA00022801"/>
    </source>
</evidence>
<evidence type="ECO:0000256" key="1">
    <source>
        <dbReference type="ARBA" id="ARBA00022670"/>
    </source>
</evidence>
<dbReference type="InterPro" id="IPR041588">
    <property type="entry name" value="Integrase_H2C2"/>
</dbReference>
<dbReference type="SUPFAM" id="SSF53098">
    <property type="entry name" value="Ribonuclease H-like"/>
    <property type="match status" value="1"/>
</dbReference>
<keyword evidence="1" id="KW-0645">Protease</keyword>
<keyword evidence="8" id="KW-0808">Transferase</keyword>
<dbReference type="Pfam" id="PF17921">
    <property type="entry name" value="Integrase_H2C2"/>
    <property type="match status" value="1"/>
</dbReference>
<organism evidence="12 13">
    <name type="scientific">Tanacetum coccineum</name>
    <dbReference type="NCBI Taxonomy" id="301880"/>
    <lineage>
        <taxon>Eukaryota</taxon>
        <taxon>Viridiplantae</taxon>
        <taxon>Streptophyta</taxon>
        <taxon>Embryophyta</taxon>
        <taxon>Tracheophyta</taxon>
        <taxon>Spermatophyta</taxon>
        <taxon>Magnoliopsida</taxon>
        <taxon>eudicotyledons</taxon>
        <taxon>Gunneridae</taxon>
        <taxon>Pentapetalae</taxon>
        <taxon>asterids</taxon>
        <taxon>campanulids</taxon>
        <taxon>Asterales</taxon>
        <taxon>Asteraceae</taxon>
        <taxon>Asteroideae</taxon>
        <taxon>Anthemideae</taxon>
        <taxon>Anthemidinae</taxon>
        <taxon>Tanacetum</taxon>
    </lineage>
</organism>
<reference evidence="12" key="1">
    <citation type="journal article" date="2022" name="Int. J. Mol. Sci.">
        <title>Draft Genome of Tanacetum Coccineum: Genomic Comparison of Closely Related Tanacetum-Family Plants.</title>
        <authorList>
            <person name="Yamashiro T."/>
            <person name="Shiraishi A."/>
            <person name="Nakayama K."/>
            <person name="Satake H."/>
        </authorList>
    </citation>
    <scope>NUCLEOTIDE SEQUENCE</scope>
</reference>
<evidence type="ECO:0000256" key="6">
    <source>
        <dbReference type="ARBA" id="ARBA00022908"/>
    </source>
</evidence>
<evidence type="ECO:0000256" key="9">
    <source>
        <dbReference type="ARBA" id="ARBA00023125"/>
    </source>
</evidence>
<accession>A0ABQ5FEM8</accession>
<keyword evidence="13" id="KW-1185">Reference proteome</keyword>